<dbReference type="PANTHER" id="PTHR48098">
    <property type="entry name" value="ENTEROCHELIN ESTERASE-RELATED"/>
    <property type="match status" value="1"/>
</dbReference>
<organism evidence="1 2">
    <name type="scientific">Algibacter aquimarinus</name>
    <dbReference type="NCBI Taxonomy" id="1136748"/>
    <lineage>
        <taxon>Bacteria</taxon>
        <taxon>Pseudomonadati</taxon>
        <taxon>Bacteroidota</taxon>
        <taxon>Flavobacteriia</taxon>
        <taxon>Flavobacteriales</taxon>
        <taxon>Flavobacteriaceae</taxon>
        <taxon>Algibacter</taxon>
    </lineage>
</organism>
<dbReference type="Proteomes" id="UP001501692">
    <property type="component" value="Unassembled WGS sequence"/>
</dbReference>
<protein>
    <submittedName>
        <fullName evidence="1">Alpha/beta hydrolase-fold protein</fullName>
    </submittedName>
</protein>
<dbReference type="SUPFAM" id="SSF53474">
    <property type="entry name" value="alpha/beta-Hydrolases"/>
    <property type="match status" value="1"/>
</dbReference>
<keyword evidence="1" id="KW-0378">Hydrolase</keyword>
<sequence length="292" mass="33299">MKNIHLSILLLFVLSTLSAQSRIIESISMESELLKDSIKYSVYLPEGFENSKDKFPVVYLLNGFTGNETNWHRIGLLQAIADELIRGNKIEPMVIIMPDGDDRLYMNKDDGTYPYEDMLITEFLPFVENKYHIKGDKQHRGISGLSMGGAGSLRLALKYHNLFGACAAYSSGILTDEEIVNAPQKNFDNYFARISPRTVGVQGKKRLTDAIKEYNIFSLIQTKDVNELKTVNIYFDCGDDDFLAIGNSMLHIEMLKKKIPHEYRVRDGAHTWNFWVDSLPHGLEFISDSMRK</sequence>
<dbReference type="PANTHER" id="PTHR48098:SF1">
    <property type="entry name" value="DIACYLGLYCEROL ACYLTRANSFERASE_MYCOLYLTRANSFERASE AG85A"/>
    <property type="match status" value="1"/>
</dbReference>
<dbReference type="EMBL" id="BAABJK010000002">
    <property type="protein sequence ID" value="GAA4959637.1"/>
    <property type="molecule type" value="Genomic_DNA"/>
</dbReference>
<name>A0ABP9H217_9FLAO</name>
<keyword evidence="2" id="KW-1185">Reference proteome</keyword>
<dbReference type="Pfam" id="PF00756">
    <property type="entry name" value="Esterase"/>
    <property type="match status" value="1"/>
</dbReference>
<dbReference type="InterPro" id="IPR050583">
    <property type="entry name" value="Mycobacterial_A85_antigen"/>
</dbReference>
<dbReference type="InterPro" id="IPR000801">
    <property type="entry name" value="Esterase-like"/>
</dbReference>
<proteinExistence type="predicted"/>
<reference evidence="2" key="1">
    <citation type="journal article" date="2019" name="Int. J. Syst. Evol. Microbiol.">
        <title>The Global Catalogue of Microorganisms (GCM) 10K type strain sequencing project: providing services to taxonomists for standard genome sequencing and annotation.</title>
        <authorList>
            <consortium name="The Broad Institute Genomics Platform"/>
            <consortium name="The Broad Institute Genome Sequencing Center for Infectious Disease"/>
            <person name="Wu L."/>
            <person name="Ma J."/>
        </authorList>
    </citation>
    <scope>NUCLEOTIDE SEQUENCE [LARGE SCALE GENOMIC DNA]</scope>
    <source>
        <strain evidence="2">JCM 18287</strain>
    </source>
</reference>
<accession>A0ABP9H217</accession>
<dbReference type="RefSeq" id="WP_345164017.1">
    <property type="nucleotide sequence ID" value="NZ_BAABJK010000002.1"/>
</dbReference>
<comment type="caution">
    <text evidence="1">The sequence shown here is derived from an EMBL/GenBank/DDBJ whole genome shotgun (WGS) entry which is preliminary data.</text>
</comment>
<evidence type="ECO:0000313" key="2">
    <source>
        <dbReference type="Proteomes" id="UP001501692"/>
    </source>
</evidence>
<dbReference type="GO" id="GO:0016787">
    <property type="term" value="F:hydrolase activity"/>
    <property type="evidence" value="ECO:0007669"/>
    <property type="project" value="UniProtKB-KW"/>
</dbReference>
<evidence type="ECO:0000313" key="1">
    <source>
        <dbReference type="EMBL" id="GAA4959637.1"/>
    </source>
</evidence>
<gene>
    <name evidence="1" type="ORF">GCM10023315_04130</name>
</gene>
<dbReference type="Gene3D" id="3.40.50.1820">
    <property type="entry name" value="alpha/beta hydrolase"/>
    <property type="match status" value="1"/>
</dbReference>
<dbReference type="InterPro" id="IPR029058">
    <property type="entry name" value="AB_hydrolase_fold"/>
</dbReference>